<dbReference type="PANTHER" id="PTHR33941">
    <property type="entry name" value="PROPANEDIOL UTILIZATION PROTEIN PDUA"/>
    <property type="match status" value="1"/>
</dbReference>
<feature type="domain" description="BMC" evidence="5">
    <location>
        <begin position="4"/>
        <end position="88"/>
    </location>
</feature>
<keyword evidence="9" id="KW-1185">Reference proteome</keyword>
<dbReference type="SMART" id="SM00877">
    <property type="entry name" value="BMC"/>
    <property type="match status" value="1"/>
</dbReference>
<feature type="region of interest" description="Disordered" evidence="4">
    <location>
        <begin position="84"/>
        <end position="115"/>
    </location>
</feature>
<evidence type="ECO:0000313" key="9">
    <source>
        <dbReference type="Proteomes" id="UP000235114"/>
    </source>
</evidence>
<comment type="caution">
    <text evidence="6">The sequence shown here is derived from an EMBL/GenBank/DDBJ whole genome shotgun (WGS) entry which is preliminary data.</text>
</comment>
<protein>
    <submittedName>
        <fullName evidence="6">Ethanolamine utilization protein</fullName>
    </submittedName>
</protein>
<reference evidence="7 9" key="2">
    <citation type="submission" date="2017-12" db="EMBL/GenBank/DDBJ databases">
        <title>Comparative Functional Genomics of Dry Heat Resistant strains isolated from the Viking Spacecraft.</title>
        <authorList>
            <person name="Seuylemezian A."/>
            <person name="Cooper K."/>
            <person name="Vaishampayan P."/>
        </authorList>
    </citation>
    <scope>NUCLEOTIDE SEQUENCE [LARGE SCALE GENOMIC DNA]</scope>
    <source>
        <strain evidence="7 9">ATCC 29669</strain>
    </source>
</reference>
<comment type="subcellular location">
    <subcellularLocation>
        <location evidence="1">Bacterial microcompartment</location>
    </subcellularLocation>
</comment>
<dbReference type="InterPro" id="IPR044872">
    <property type="entry name" value="CcmK/CsoS1_BMC"/>
</dbReference>
<dbReference type="EMBL" id="PGVA01000049">
    <property type="protein sequence ID" value="PLR80568.1"/>
    <property type="molecule type" value="Genomic_DNA"/>
</dbReference>
<dbReference type="SUPFAM" id="SSF143414">
    <property type="entry name" value="CcmK-like"/>
    <property type="match status" value="1"/>
</dbReference>
<evidence type="ECO:0000313" key="8">
    <source>
        <dbReference type="Proteomes" id="UP000234951"/>
    </source>
</evidence>
<evidence type="ECO:0000259" key="5">
    <source>
        <dbReference type="PROSITE" id="PS51930"/>
    </source>
</evidence>
<dbReference type="EMBL" id="PGVD01000057">
    <property type="protein sequence ID" value="PLR92516.1"/>
    <property type="molecule type" value="Genomic_DNA"/>
</dbReference>
<comment type="similarity">
    <text evidence="3">Belongs to the bacterial microcompartments protein family.</text>
</comment>
<evidence type="ECO:0000256" key="1">
    <source>
        <dbReference type="ARBA" id="ARBA00024322"/>
    </source>
</evidence>
<dbReference type="AlphaFoldDB" id="A0A2N5GI33"/>
<dbReference type="PROSITE" id="PS51930">
    <property type="entry name" value="BMC_2"/>
    <property type="match status" value="1"/>
</dbReference>
<organism evidence="6 8">
    <name type="scientific">Bacillus canaveralius</name>
    <dbReference type="NCBI Taxonomy" id="1403243"/>
    <lineage>
        <taxon>Bacteria</taxon>
        <taxon>Bacillati</taxon>
        <taxon>Bacillota</taxon>
        <taxon>Bacilli</taxon>
        <taxon>Bacillales</taxon>
        <taxon>Bacillaceae</taxon>
        <taxon>Bacillus</taxon>
    </lineage>
</organism>
<gene>
    <name evidence="6" type="ORF">CU635_17900</name>
    <name evidence="7" type="ORF">CVD25_18655</name>
</gene>
<evidence type="ECO:0000256" key="4">
    <source>
        <dbReference type="SAM" id="MobiDB-lite"/>
    </source>
</evidence>
<reference evidence="6 8" key="1">
    <citation type="submission" date="2017-11" db="EMBL/GenBank/DDBJ databases">
        <title>Comparitive Functional Genomics of Dry Heat Resistant strains isolated from the Viking Spacecraft.</title>
        <authorList>
            <person name="Seuylemezian A."/>
            <person name="Cooper K."/>
            <person name="Vaishampayan P."/>
        </authorList>
    </citation>
    <scope>NUCLEOTIDE SEQUENCE [LARGE SCALE GENOMIC DNA]</scope>
    <source>
        <strain evidence="6 8">M4.6</strain>
    </source>
</reference>
<proteinExistence type="inferred from homology"/>
<dbReference type="RefSeq" id="WP_101578740.1">
    <property type="nucleotide sequence ID" value="NZ_PGVA01000049.1"/>
</dbReference>
<dbReference type="InterPro" id="IPR000249">
    <property type="entry name" value="BMC_dom"/>
</dbReference>
<feature type="compositionally biased region" description="Basic and acidic residues" evidence="4">
    <location>
        <begin position="84"/>
        <end position="108"/>
    </location>
</feature>
<dbReference type="Pfam" id="PF00936">
    <property type="entry name" value="BMC"/>
    <property type="match status" value="1"/>
</dbReference>
<dbReference type="CDD" id="cd07045">
    <property type="entry name" value="BMC_CcmK_like"/>
    <property type="match status" value="1"/>
</dbReference>
<keyword evidence="2" id="KW-1283">Bacterial microcompartment</keyword>
<accession>A0A2N5GI33</accession>
<evidence type="ECO:0000256" key="3">
    <source>
        <dbReference type="PROSITE-ProRule" id="PRU01278"/>
    </source>
</evidence>
<evidence type="ECO:0000313" key="6">
    <source>
        <dbReference type="EMBL" id="PLR80568.1"/>
    </source>
</evidence>
<dbReference type="PANTHER" id="PTHR33941:SF11">
    <property type="entry name" value="BACTERIAL MICROCOMPARTMENT SHELL PROTEIN PDUJ"/>
    <property type="match status" value="1"/>
</dbReference>
<sequence>MTKALGMVETRGLAASIEVADAMLKNANVSLVKQSMVDAALVTILVEGDVSAVQSAVESGKKVAERTKALVAFHVIPHPDIDTSQLIEDKNEVKQLKNEREQTDKQSADTENAEQ</sequence>
<name>A0A2N5GI33_9BACI</name>
<dbReference type="InterPro" id="IPR037233">
    <property type="entry name" value="CcmK-like_sf"/>
</dbReference>
<dbReference type="Proteomes" id="UP000234951">
    <property type="component" value="Unassembled WGS sequence"/>
</dbReference>
<dbReference type="OrthoDB" id="9812608at2"/>
<evidence type="ECO:0000313" key="7">
    <source>
        <dbReference type="EMBL" id="PLR92516.1"/>
    </source>
</evidence>
<dbReference type="Proteomes" id="UP000235114">
    <property type="component" value="Unassembled WGS sequence"/>
</dbReference>
<dbReference type="InterPro" id="IPR050575">
    <property type="entry name" value="BMC_shell"/>
</dbReference>
<evidence type="ECO:0000256" key="2">
    <source>
        <dbReference type="ARBA" id="ARBA00024446"/>
    </source>
</evidence>
<dbReference type="Gene3D" id="3.30.70.1710">
    <property type="match status" value="1"/>
</dbReference>
<dbReference type="GO" id="GO:0031469">
    <property type="term" value="C:bacterial microcompartment"/>
    <property type="evidence" value="ECO:0007669"/>
    <property type="project" value="UniProtKB-SubCell"/>
</dbReference>